<dbReference type="EMBL" id="LPWA01000099">
    <property type="protein sequence ID" value="KUM27038.1"/>
    <property type="molecule type" value="Genomic_DNA"/>
</dbReference>
<reference evidence="2 3" key="1">
    <citation type="submission" date="2015-12" db="EMBL/GenBank/DDBJ databases">
        <title>Draft genome sequence of Mesorhizobium sp. UFLA 01-765, a multitolerant efficient symbiont and plant-growth promoting strain isolated from Zn-mining soil using Leucaena leucocephala as a trap plant.</title>
        <authorList>
            <person name="Rangel W.M."/>
            <person name="Thijs S."/>
            <person name="Longatti S.M."/>
            <person name="Moreira F.M."/>
            <person name="Weyens N."/>
            <person name="Vangronsveld J."/>
            <person name="Van Hamme J.D."/>
            <person name="Bottos E.M."/>
            <person name="Rineau F."/>
        </authorList>
    </citation>
    <scope>NUCLEOTIDE SEQUENCE [LARGE SCALE GENOMIC DNA]</scope>
    <source>
        <strain evidence="2 3">UFLA 01-765</strain>
    </source>
</reference>
<accession>A0A117N428</accession>
<evidence type="ECO:0000313" key="2">
    <source>
        <dbReference type="EMBL" id="KUM27038.1"/>
    </source>
</evidence>
<organism evidence="2 3">
    <name type="scientific">Rhizobium loti</name>
    <name type="common">Mesorhizobium loti</name>
    <dbReference type="NCBI Taxonomy" id="381"/>
    <lineage>
        <taxon>Bacteria</taxon>
        <taxon>Pseudomonadati</taxon>
        <taxon>Pseudomonadota</taxon>
        <taxon>Alphaproteobacteria</taxon>
        <taxon>Hyphomicrobiales</taxon>
        <taxon>Phyllobacteriaceae</taxon>
        <taxon>Mesorhizobium</taxon>
    </lineage>
</organism>
<evidence type="ECO:0000313" key="3">
    <source>
        <dbReference type="Proteomes" id="UP000053176"/>
    </source>
</evidence>
<proteinExistence type="predicted"/>
<dbReference type="AlphaFoldDB" id="A0A117N428"/>
<feature type="region of interest" description="Disordered" evidence="1">
    <location>
        <begin position="83"/>
        <end position="115"/>
    </location>
</feature>
<evidence type="ECO:0000256" key="1">
    <source>
        <dbReference type="SAM" id="MobiDB-lite"/>
    </source>
</evidence>
<name>A0A117N428_RHILI</name>
<protein>
    <submittedName>
        <fullName evidence="2">Uncharacterized protein</fullName>
    </submittedName>
</protein>
<dbReference type="Proteomes" id="UP000053176">
    <property type="component" value="Unassembled WGS sequence"/>
</dbReference>
<gene>
    <name evidence="2" type="ORF">AU467_17590</name>
</gene>
<comment type="caution">
    <text evidence="2">The sequence shown here is derived from an EMBL/GenBank/DDBJ whole genome shotgun (WGS) entry which is preliminary data.</text>
</comment>
<sequence>MQSKYYSVGESIGDASTTTFGGQPLSDVRTGGLQSVYLCRRSRGFLGMTYVVSVFETWYWQSVLATKDMAEALALAKEIGDKGRVERKPEPDTPWTGAARRTSCMSPANDRWAKA</sequence>